<keyword evidence="1" id="KW-0812">Transmembrane</keyword>
<dbReference type="EMBL" id="CP001699">
    <property type="protein sequence ID" value="ACU60627.1"/>
    <property type="molecule type" value="Genomic_DNA"/>
</dbReference>
<feature type="domain" description="FecR protein" evidence="2">
    <location>
        <begin position="169"/>
        <end position="261"/>
    </location>
</feature>
<protein>
    <submittedName>
        <fullName evidence="4">Anti-FecI sigma factor, FecR</fullName>
    </submittedName>
</protein>
<keyword evidence="1" id="KW-1133">Transmembrane helix</keyword>
<proteinExistence type="predicted"/>
<dbReference type="Pfam" id="PF16344">
    <property type="entry name" value="FecR_C"/>
    <property type="match status" value="1"/>
</dbReference>
<dbReference type="Proteomes" id="UP000002215">
    <property type="component" value="Chromosome"/>
</dbReference>
<dbReference type="AlphaFoldDB" id="A0A979G471"/>
<dbReference type="GO" id="GO:0016989">
    <property type="term" value="F:sigma factor antagonist activity"/>
    <property type="evidence" value="ECO:0007669"/>
    <property type="project" value="TreeGrafter"/>
</dbReference>
<dbReference type="RefSeq" id="WP_012790803.1">
    <property type="nucleotide sequence ID" value="NC_013132.1"/>
</dbReference>
<evidence type="ECO:0000313" key="5">
    <source>
        <dbReference type="Proteomes" id="UP000002215"/>
    </source>
</evidence>
<sequence length="374" mass="40587">MKIDPEHIRTLTLYEKGATITPEEQEYLYEAVVQNEEAKQIYRELMTDISQEELNRVSTELKADIKVRLAAAKQKKQRAKVISITATAVAAAVLAGVAILPVVNKNEPTRAPLAHAKANNDIELKIGDAAAINLGAQQGVIKSGNATLNNSNQQLSLVDAAGDTRLATLTVPNGKEYVMALPDGSTVHLNAATSLKFPLSFTGSSREITISGEAYITVKKDAARPFLVHLPHGTVQVLGTEFNINTYNQQEDRVALVSGSIRVRSGNDSSLVKPGYETVADDAPGLAVDQFDPYDVLSWRKGEFPFTNASLKEVAVLIERFYGIPVVFEGSTSAQQFTGVISRKTPVNNFLTGLKLTGFVKEFSFDKDGTLHVK</sequence>
<reference evidence="4 5" key="2">
    <citation type="journal article" date="2010" name="Stand. Genomic Sci.">
        <title>Complete genome sequence of Chitinophaga pinensis type strain (UQM 2034).</title>
        <authorList>
            <person name="Glavina Del Rio T."/>
            <person name="Abt B."/>
            <person name="Spring S."/>
            <person name="Lapidus A."/>
            <person name="Nolan M."/>
            <person name="Tice H."/>
            <person name="Copeland A."/>
            <person name="Cheng J.F."/>
            <person name="Chen F."/>
            <person name="Bruce D."/>
            <person name="Goodwin L."/>
            <person name="Pitluck S."/>
            <person name="Ivanova N."/>
            <person name="Mavromatis K."/>
            <person name="Mikhailova N."/>
            <person name="Pati A."/>
            <person name="Chen A."/>
            <person name="Palaniappan K."/>
            <person name="Land M."/>
            <person name="Hauser L."/>
            <person name="Chang Y.J."/>
            <person name="Jeffries C.D."/>
            <person name="Chain P."/>
            <person name="Saunders E."/>
            <person name="Detter J.C."/>
            <person name="Brettin T."/>
            <person name="Rohde M."/>
            <person name="Goker M."/>
            <person name="Bristow J."/>
            <person name="Eisen J.A."/>
            <person name="Markowitz V."/>
            <person name="Hugenholtz P."/>
            <person name="Kyrpides N.C."/>
            <person name="Klenk H.P."/>
            <person name="Lucas S."/>
        </authorList>
    </citation>
    <scope>NUCLEOTIDE SEQUENCE [LARGE SCALE GENOMIC DNA]</scope>
    <source>
        <strain evidence="5">ATCC 43595 / DSM 2588 / LMG 13176 / NBRC 15968 / NCIMB 11800 / UQM 2034</strain>
    </source>
</reference>
<evidence type="ECO:0000313" key="4">
    <source>
        <dbReference type="EMBL" id="ACU60627.1"/>
    </source>
</evidence>
<keyword evidence="1" id="KW-0472">Membrane</keyword>
<gene>
    <name evidence="4" type="ordered locus">Cpin_3160</name>
</gene>
<dbReference type="OrthoDB" id="643697at2"/>
<reference evidence="5" key="1">
    <citation type="submission" date="2009-08" db="EMBL/GenBank/DDBJ databases">
        <title>The complete genome of Chitinophaga pinensis DSM 2588.</title>
        <authorList>
            <consortium name="US DOE Joint Genome Institute (JGI-PGF)"/>
            <person name="Lucas S."/>
            <person name="Copeland A."/>
            <person name="Lapidus A."/>
            <person name="Glavina del Rio T."/>
            <person name="Dalin E."/>
            <person name="Tice H."/>
            <person name="Bruce D."/>
            <person name="Goodwin L."/>
            <person name="Pitluck S."/>
            <person name="Kyrpides N."/>
            <person name="Mavromatis K."/>
            <person name="Ivanova N."/>
            <person name="Mikhailova N."/>
            <person name="Sims D."/>
            <person name="Meinche L."/>
            <person name="Brettin T."/>
            <person name="Detter J.C."/>
            <person name="Han C."/>
            <person name="Larimer F."/>
            <person name="Land M."/>
            <person name="Hauser L."/>
            <person name="Markowitz V."/>
            <person name="Cheng J.-F."/>
            <person name="Hugenholtz P."/>
            <person name="Woyke T."/>
            <person name="Wu D."/>
            <person name="Spring S."/>
            <person name="Klenk H.-P."/>
            <person name="Eisen J.A."/>
        </authorList>
    </citation>
    <scope>NUCLEOTIDE SEQUENCE [LARGE SCALE GENOMIC DNA]</scope>
    <source>
        <strain evidence="5">ATCC 43595 / DSM 2588 / LMG 13176 / NBRC 15968 / NCIMB 11800 / UQM 2034</strain>
    </source>
</reference>
<dbReference type="InterPro" id="IPR006860">
    <property type="entry name" value="FecR"/>
</dbReference>
<evidence type="ECO:0000256" key="1">
    <source>
        <dbReference type="SAM" id="Phobius"/>
    </source>
</evidence>
<dbReference type="PANTHER" id="PTHR30273:SF2">
    <property type="entry name" value="PROTEIN FECR"/>
    <property type="match status" value="1"/>
</dbReference>
<evidence type="ECO:0000259" key="3">
    <source>
        <dbReference type="Pfam" id="PF16344"/>
    </source>
</evidence>
<dbReference type="Gene3D" id="2.60.120.1440">
    <property type="match status" value="1"/>
</dbReference>
<feature type="transmembrane region" description="Helical" evidence="1">
    <location>
        <begin position="81"/>
        <end position="103"/>
    </location>
</feature>
<dbReference type="Gene3D" id="3.55.50.30">
    <property type="match status" value="1"/>
</dbReference>
<accession>A0A979G471</accession>
<name>A0A979G471_CHIPD</name>
<dbReference type="InterPro" id="IPR032508">
    <property type="entry name" value="FecR_C"/>
</dbReference>
<dbReference type="InterPro" id="IPR012373">
    <property type="entry name" value="Ferrdict_sens_TM"/>
</dbReference>
<organism evidence="4 5">
    <name type="scientific">Chitinophaga pinensis (strain ATCC 43595 / DSM 2588 / LMG 13176 / NBRC 15968 / NCIMB 11800 / UQM 2034)</name>
    <dbReference type="NCBI Taxonomy" id="485918"/>
    <lineage>
        <taxon>Bacteria</taxon>
        <taxon>Pseudomonadati</taxon>
        <taxon>Bacteroidota</taxon>
        <taxon>Chitinophagia</taxon>
        <taxon>Chitinophagales</taxon>
        <taxon>Chitinophagaceae</taxon>
        <taxon>Chitinophaga</taxon>
    </lineage>
</organism>
<evidence type="ECO:0000259" key="2">
    <source>
        <dbReference type="Pfam" id="PF04773"/>
    </source>
</evidence>
<dbReference type="KEGG" id="cpi:Cpin_3160"/>
<dbReference type="PIRSF" id="PIRSF018266">
    <property type="entry name" value="FecR"/>
    <property type="match status" value="1"/>
</dbReference>
<dbReference type="Pfam" id="PF04773">
    <property type="entry name" value="FecR"/>
    <property type="match status" value="1"/>
</dbReference>
<dbReference type="PANTHER" id="PTHR30273">
    <property type="entry name" value="PERIPLASMIC SIGNAL SENSOR AND SIGMA FACTOR ACTIVATOR FECR-RELATED"/>
    <property type="match status" value="1"/>
</dbReference>
<feature type="domain" description="Protein FecR C-terminal" evidence="3">
    <location>
        <begin position="304"/>
        <end position="361"/>
    </location>
</feature>